<organism evidence="2 3">
    <name type="scientific">Wickerhamomyces pijperi</name>
    <name type="common">Yeast</name>
    <name type="synonym">Pichia pijperi</name>
    <dbReference type="NCBI Taxonomy" id="599730"/>
    <lineage>
        <taxon>Eukaryota</taxon>
        <taxon>Fungi</taxon>
        <taxon>Dikarya</taxon>
        <taxon>Ascomycota</taxon>
        <taxon>Saccharomycotina</taxon>
        <taxon>Saccharomycetes</taxon>
        <taxon>Phaffomycetales</taxon>
        <taxon>Wickerhamomycetaceae</taxon>
        <taxon>Wickerhamomyces</taxon>
    </lineage>
</organism>
<protein>
    <recommendedName>
        <fullName evidence="4">Secreted protein</fullName>
    </recommendedName>
</protein>
<evidence type="ECO:0000256" key="1">
    <source>
        <dbReference type="SAM" id="SignalP"/>
    </source>
</evidence>
<name>A0A9P8TIM6_WICPI</name>
<gene>
    <name evidence="2" type="ORF">WICPIJ_008443</name>
</gene>
<comment type="caution">
    <text evidence="2">The sequence shown here is derived from an EMBL/GenBank/DDBJ whole genome shotgun (WGS) entry which is preliminary data.</text>
</comment>
<dbReference type="Proteomes" id="UP000774326">
    <property type="component" value="Unassembled WGS sequence"/>
</dbReference>
<feature type="chain" id="PRO_5040402922" description="Secreted protein" evidence="1">
    <location>
        <begin position="24"/>
        <end position="104"/>
    </location>
</feature>
<evidence type="ECO:0008006" key="4">
    <source>
        <dbReference type="Google" id="ProtNLM"/>
    </source>
</evidence>
<proteinExistence type="predicted"/>
<feature type="signal peptide" evidence="1">
    <location>
        <begin position="1"/>
        <end position="23"/>
    </location>
</feature>
<dbReference type="AlphaFoldDB" id="A0A9P8TIM6"/>
<reference evidence="2" key="1">
    <citation type="journal article" date="2021" name="Open Biol.">
        <title>Shared evolutionary footprints suggest mitochondrial oxidative damage underlies multiple complex I losses in fungi.</title>
        <authorList>
            <person name="Schikora-Tamarit M.A."/>
            <person name="Marcet-Houben M."/>
            <person name="Nosek J."/>
            <person name="Gabaldon T."/>
        </authorList>
    </citation>
    <scope>NUCLEOTIDE SEQUENCE</scope>
    <source>
        <strain evidence="2">CBS2887</strain>
    </source>
</reference>
<keyword evidence="1" id="KW-0732">Signal</keyword>
<accession>A0A9P8TIM6</accession>
<keyword evidence="3" id="KW-1185">Reference proteome</keyword>
<evidence type="ECO:0000313" key="3">
    <source>
        <dbReference type="Proteomes" id="UP000774326"/>
    </source>
</evidence>
<reference evidence="2" key="2">
    <citation type="submission" date="2021-01" db="EMBL/GenBank/DDBJ databases">
        <authorList>
            <person name="Schikora-Tamarit M.A."/>
        </authorList>
    </citation>
    <scope>NUCLEOTIDE SEQUENCE</scope>
    <source>
        <strain evidence="2">CBS2887</strain>
    </source>
</reference>
<evidence type="ECO:0000313" key="2">
    <source>
        <dbReference type="EMBL" id="KAH3680030.1"/>
    </source>
</evidence>
<dbReference type="EMBL" id="JAEUBG010004810">
    <property type="protein sequence ID" value="KAH3680030.1"/>
    <property type="molecule type" value="Genomic_DNA"/>
</dbReference>
<sequence length="104" mass="11335">MDPSTLLMLNLFLLLLNEQSTTVDRVESTASGVDGFVTRTLRDLCKGIELGRQKPGLIGNTLGVDQSNGICGHPLVVETELRVAEPFGRVHQFLLGVTENVMLQ</sequence>